<reference evidence="2 3" key="1">
    <citation type="submission" date="2021-01" db="EMBL/GenBank/DDBJ databases">
        <title>Belnapia mucosa sp. nov. and Belnapia arida sp. nov., isolated from the Tabernas Desert (Almeria, Spain).</title>
        <authorList>
            <person name="Molina-Menor E."/>
            <person name="Vidal-Verdu A."/>
            <person name="Calonge A."/>
            <person name="Satari L."/>
            <person name="Pereto J."/>
            <person name="Porcar M."/>
        </authorList>
    </citation>
    <scope>NUCLEOTIDE SEQUENCE [LARGE SCALE GENOMIC DNA]</scope>
    <source>
        <strain evidence="2 3">T18</strain>
    </source>
</reference>
<keyword evidence="3" id="KW-1185">Reference proteome</keyword>
<evidence type="ECO:0000313" key="3">
    <source>
        <dbReference type="Proteomes" id="UP000660885"/>
    </source>
</evidence>
<dbReference type="SMART" id="SM00382">
    <property type="entry name" value="AAA"/>
    <property type="match status" value="1"/>
</dbReference>
<dbReference type="InterPro" id="IPR003593">
    <property type="entry name" value="AAA+_ATPase"/>
</dbReference>
<protein>
    <submittedName>
        <fullName evidence="2">AAA family ATPase</fullName>
    </submittedName>
</protein>
<feature type="domain" description="AAA+ ATPase" evidence="1">
    <location>
        <begin position="399"/>
        <end position="571"/>
    </location>
</feature>
<dbReference type="Pfam" id="PF07728">
    <property type="entry name" value="AAA_5"/>
    <property type="match status" value="1"/>
</dbReference>
<evidence type="ECO:0000313" key="2">
    <source>
        <dbReference type="EMBL" id="MBL6080213.1"/>
    </source>
</evidence>
<accession>A0ABS1U6C5</accession>
<dbReference type="Proteomes" id="UP000660885">
    <property type="component" value="Unassembled WGS sequence"/>
</dbReference>
<dbReference type="SUPFAM" id="SSF52540">
    <property type="entry name" value="P-loop containing nucleoside triphosphate hydrolases"/>
    <property type="match status" value="1"/>
</dbReference>
<dbReference type="InterPro" id="IPR052934">
    <property type="entry name" value="Methyl-DNA_Rec/Restrict_Enz"/>
</dbReference>
<dbReference type="EMBL" id="JAETWB010000012">
    <property type="protein sequence ID" value="MBL6080213.1"/>
    <property type="molecule type" value="Genomic_DNA"/>
</dbReference>
<sequence>MQDAASLMVAKATQATRLGPRPSSAALPRAVRLRQNQPEVGWAWRTSLGRQIESACRRYGIPNESRSRRLGLSSRSSRCCYRGMDVRHRVPESDQPQPRQLQPSRLLTGRDLLLLRQSRRQKRYAELSDEERDVYSRIDLLLRDMARTVQAALGSDAAFPAKLTSGFNPQSGVRGALPKDLWFGVHNAANLPDFVGMPQLFTIVSERGVEYGFAPAIHPSDFSQQGIKDKVRAAAPEIFARLPAPGSAPAARLAAELRRSGGWRFRQKTRLEPGPGEFENFDEWLAFLRSDRGRHWAGGAISRYVTADELGQVGSDFTTQLCEAVELFGPLLHDLTPGSEPGELPPTPPFLDDSVPPVNSDAAPAQAVEARPPYPMERAVEGLFLPEEEFARWLAVWRGKRNLVLQGAPGVGKSFIARRLAYALIGYEDPGRAAMVQFHQSYAYENFVQGFRPREGGGFELQDGAFVAFCRRALADPDESYVFIIDEINRGNLSKILGEMMLLIEPDKRDRSWATRLAYASPDRQAAGDPMHQPFHVPKNVFLIGMMNTADRSLAVVDYALRRRFAFVTAQPAYDRPAFAAHLAGKGVPVALVAQICGRMAALNREIAADRANLGPGFCIGHSFFVPRDDAEVTGEGWYEAVIATEVLPLLEEYSFDDPDKVEQWRRMLLAPEP</sequence>
<dbReference type="InterPro" id="IPR011704">
    <property type="entry name" value="ATPase_dyneun-rel_AAA"/>
</dbReference>
<dbReference type="PANTHER" id="PTHR37291:SF1">
    <property type="entry name" value="TYPE IV METHYL-DIRECTED RESTRICTION ENZYME ECOKMCRB SUBUNIT"/>
    <property type="match status" value="1"/>
</dbReference>
<proteinExistence type="predicted"/>
<gene>
    <name evidence="2" type="ORF">JMJ56_19530</name>
</gene>
<evidence type="ECO:0000259" key="1">
    <source>
        <dbReference type="SMART" id="SM00382"/>
    </source>
</evidence>
<name>A0ABS1U6C5_9PROT</name>
<dbReference type="InterPro" id="IPR027417">
    <property type="entry name" value="P-loop_NTPase"/>
</dbReference>
<organism evidence="2 3">
    <name type="scientific">Belnapia arida</name>
    <dbReference type="NCBI Taxonomy" id="2804533"/>
    <lineage>
        <taxon>Bacteria</taxon>
        <taxon>Pseudomonadati</taxon>
        <taxon>Pseudomonadota</taxon>
        <taxon>Alphaproteobacteria</taxon>
        <taxon>Acetobacterales</taxon>
        <taxon>Roseomonadaceae</taxon>
        <taxon>Belnapia</taxon>
    </lineage>
</organism>
<comment type="caution">
    <text evidence="2">The sequence shown here is derived from an EMBL/GenBank/DDBJ whole genome shotgun (WGS) entry which is preliminary data.</text>
</comment>
<dbReference type="RefSeq" id="WP_202833454.1">
    <property type="nucleotide sequence ID" value="NZ_JAETWB010000012.1"/>
</dbReference>
<dbReference type="Gene3D" id="3.40.50.300">
    <property type="entry name" value="P-loop containing nucleotide triphosphate hydrolases"/>
    <property type="match status" value="1"/>
</dbReference>
<dbReference type="PANTHER" id="PTHR37291">
    <property type="entry name" value="5-METHYLCYTOSINE-SPECIFIC RESTRICTION ENZYME B"/>
    <property type="match status" value="1"/>
</dbReference>
<dbReference type="CDD" id="cd00009">
    <property type="entry name" value="AAA"/>
    <property type="match status" value="1"/>
</dbReference>